<comment type="caution">
    <text evidence="4">The sequence shown here is derived from an EMBL/GenBank/DDBJ whole genome shotgun (WGS) entry which is preliminary data.</text>
</comment>
<dbReference type="GO" id="GO:0003697">
    <property type="term" value="F:single-stranded DNA binding"/>
    <property type="evidence" value="ECO:0007669"/>
    <property type="project" value="InterPro"/>
</dbReference>
<keyword evidence="1 2" id="KW-0238">DNA-binding</keyword>
<dbReference type="EMBL" id="DVLU01000028">
    <property type="protein sequence ID" value="HIT84868.1"/>
    <property type="molecule type" value="Genomic_DNA"/>
</dbReference>
<dbReference type="PROSITE" id="PS50935">
    <property type="entry name" value="SSB"/>
    <property type="match status" value="1"/>
</dbReference>
<dbReference type="Gene3D" id="2.40.50.140">
    <property type="entry name" value="Nucleic acid-binding proteins"/>
    <property type="match status" value="1"/>
</dbReference>
<dbReference type="Pfam" id="PF00436">
    <property type="entry name" value="SSB"/>
    <property type="match status" value="1"/>
</dbReference>
<dbReference type="SUPFAM" id="SSF50249">
    <property type="entry name" value="Nucleic acid-binding proteins"/>
    <property type="match status" value="1"/>
</dbReference>
<protein>
    <submittedName>
        <fullName evidence="4">Single-stranded DNA-binding protein</fullName>
    </submittedName>
</protein>
<evidence type="ECO:0000256" key="1">
    <source>
        <dbReference type="ARBA" id="ARBA00023125"/>
    </source>
</evidence>
<reference evidence="4" key="1">
    <citation type="submission" date="2020-10" db="EMBL/GenBank/DDBJ databases">
        <authorList>
            <person name="Gilroy R."/>
        </authorList>
    </citation>
    <scope>NUCLEOTIDE SEQUENCE</scope>
    <source>
        <strain evidence="4">CHK181-108</strain>
    </source>
</reference>
<evidence type="ECO:0000313" key="4">
    <source>
        <dbReference type="EMBL" id="HIT84868.1"/>
    </source>
</evidence>
<name>A0A9D1H271_9FIRM</name>
<dbReference type="InterPro" id="IPR000424">
    <property type="entry name" value="Primosome_PriB/ssb"/>
</dbReference>
<dbReference type="InterPro" id="IPR012340">
    <property type="entry name" value="NA-bd_OB-fold"/>
</dbReference>
<reference evidence="4" key="2">
    <citation type="journal article" date="2021" name="PeerJ">
        <title>Extensive microbial diversity within the chicken gut microbiome revealed by metagenomics and culture.</title>
        <authorList>
            <person name="Gilroy R."/>
            <person name="Ravi A."/>
            <person name="Getino M."/>
            <person name="Pursley I."/>
            <person name="Horton D.L."/>
            <person name="Alikhan N.F."/>
            <person name="Baker D."/>
            <person name="Gharbi K."/>
            <person name="Hall N."/>
            <person name="Watson M."/>
            <person name="Adriaenssens E.M."/>
            <person name="Foster-Nyarko E."/>
            <person name="Jarju S."/>
            <person name="Secka A."/>
            <person name="Antonio M."/>
            <person name="Oren A."/>
            <person name="Chaudhuri R.R."/>
            <person name="La Ragione R."/>
            <person name="Hildebrand F."/>
            <person name="Pallen M.J."/>
        </authorList>
    </citation>
    <scope>NUCLEOTIDE SEQUENCE</scope>
    <source>
        <strain evidence="4">CHK181-108</strain>
    </source>
</reference>
<organism evidence="4 5">
    <name type="scientific">Candidatus Ornithomonoglobus intestinigallinarum</name>
    <dbReference type="NCBI Taxonomy" id="2840894"/>
    <lineage>
        <taxon>Bacteria</taxon>
        <taxon>Bacillati</taxon>
        <taxon>Bacillota</taxon>
        <taxon>Clostridia</taxon>
        <taxon>Candidatus Ornithomonoglobus</taxon>
    </lineage>
</organism>
<feature type="region of interest" description="Disordered" evidence="3">
    <location>
        <begin position="110"/>
        <end position="163"/>
    </location>
</feature>
<proteinExistence type="predicted"/>
<sequence length="163" mass="17775">MLKVFATDVVISKGFDGAPALKFSETGESVRFRFGKKVYDTHAENNTRWVNMTVKAFGPVCERIKKMKLKEGSFVNLTGRLDEDSWVDQNTNETKSMMVIILDEIEYAGGGGKPKDSQQASSGQEQAQSGAAPGSAQQTGGQQIPENFTGFEPFGGSSFFDEN</sequence>
<evidence type="ECO:0000256" key="2">
    <source>
        <dbReference type="PROSITE-ProRule" id="PRU00252"/>
    </source>
</evidence>
<evidence type="ECO:0000313" key="5">
    <source>
        <dbReference type="Proteomes" id="UP000824165"/>
    </source>
</evidence>
<accession>A0A9D1H271</accession>
<dbReference type="Proteomes" id="UP000824165">
    <property type="component" value="Unassembled WGS sequence"/>
</dbReference>
<feature type="compositionally biased region" description="Low complexity" evidence="3">
    <location>
        <begin position="117"/>
        <end position="143"/>
    </location>
</feature>
<gene>
    <name evidence="4" type="ORF">IAA60_03055</name>
</gene>
<evidence type="ECO:0000256" key="3">
    <source>
        <dbReference type="SAM" id="MobiDB-lite"/>
    </source>
</evidence>
<dbReference type="AlphaFoldDB" id="A0A9D1H271"/>